<dbReference type="PROSITE" id="PS00134">
    <property type="entry name" value="TRYPSIN_HIS"/>
    <property type="match status" value="1"/>
</dbReference>
<evidence type="ECO:0000256" key="6">
    <source>
        <dbReference type="SAM" id="MobiDB-lite"/>
    </source>
</evidence>
<dbReference type="EMBL" id="JAIFTH010000586">
    <property type="protein sequence ID" value="KAG9509239.1"/>
    <property type="molecule type" value="Genomic_DNA"/>
</dbReference>
<evidence type="ECO:0000259" key="8">
    <source>
        <dbReference type="PROSITE" id="PS50240"/>
    </source>
</evidence>
<reference evidence="9 10" key="1">
    <citation type="submission" date="2020-10" db="EMBL/GenBank/DDBJ databases">
        <authorList>
            <person name="Klimov P.B."/>
            <person name="Dyachkov S.M."/>
            <person name="Chetverikov P.E."/>
        </authorList>
    </citation>
    <scope>NUCLEOTIDE SEQUENCE [LARGE SCALE GENOMIC DNA]</scope>
    <source>
        <strain evidence="9">BMOC 18-1129-001#AD2665</strain>
        <tissue evidence="9">Entire mites</tissue>
    </source>
</reference>
<feature type="region of interest" description="Disordered" evidence="6">
    <location>
        <begin position="701"/>
        <end position="726"/>
    </location>
</feature>
<evidence type="ECO:0000313" key="10">
    <source>
        <dbReference type="Proteomes" id="UP000825002"/>
    </source>
</evidence>
<keyword evidence="3 7" id="KW-0812">Transmembrane</keyword>
<dbReference type="InterPro" id="IPR043504">
    <property type="entry name" value="Peptidase_S1_PA_chymotrypsin"/>
</dbReference>
<dbReference type="SMART" id="SM00020">
    <property type="entry name" value="Tryp_SPc"/>
    <property type="match status" value="1"/>
</dbReference>
<name>A0ABQ7S734_9ACAR</name>
<comment type="subcellular location">
    <subcellularLocation>
        <location evidence="1">Membrane</location>
        <topology evidence="1">Multi-pass membrane protein</topology>
    </subcellularLocation>
</comment>
<accession>A0ABQ7S734</accession>
<dbReference type="InterPro" id="IPR009003">
    <property type="entry name" value="Peptidase_S1_PA"/>
</dbReference>
<dbReference type="SUPFAM" id="SSF48652">
    <property type="entry name" value="Tetraspanin"/>
    <property type="match status" value="1"/>
</dbReference>
<sequence length="993" mass="111104">MPRLIGIIMVGLGGWSFSEEILEVGLTRLPRASNVLHLVLHVSFAMMFVGGITFFMSFAGCLGALRENICLLKLYSFMLLFLFIGEVIVSTVAFVFPNAFIHYFKEGLSKDLVMKYRDDANLQNLIDTMHTGLKCCGVSDKGYKDWSQNIYFNCSVANPSPERCGVPYSCCRSARDLDSGLINVMCGNSIQNTSSVVEVNKYIYTRGCIEAFTEVFEKNMYTAAMLMEPHVVLSKYSLPCLLISLIFGFDQAGGVCQFGPDIVTTTEELSKALIECRLRPVNKDTSMYKTADELYEAIRNVVFPPPKDPCHPDHIDKLIGIHRQVSSTESSYREFKFLHRYTLAMSKICNSNLYANLIEAETKFINQPLPVDQVADNDKLIATKFAAMLGEDFMTKIDEASKSNQIEDVLKIIGVKRQFTFKLRMSYDLKKSVDKKITACKQYGQYYENIIMSVAKLFAINYGWPQESLLFAQANQTHAATKMAELSDTDRDTLKKWLRIVKLCEFYLGSDIDYSDFSGRLDFQSIKLEGENSLEKPIEPTTVVTFARNIASVSDYEETLAQVGMTDEFAIVNDSTDDGDTFSVDSSLNGQHNNTALIQVGETFKQWISYKSNKYRRNVKLSAKTTVVAACIAAIFSEGVRDISGLDNMSLDKIANSVDKMSHNNTTTTLSVLASCAALVGLLGQVLAFVNELNCGVPHRAPQRSDRQRFANRRFRSHSSPELSDGASRLIDPPYEAVSGNFPWHVYLFSDSGSICHGSILNKKYVLTAAHCVQNDSVFPMDVVYGTTDPPIGKRITKQKITSSKCVRKGEREYVQVERQNVRWLANFKDYAVIQLPEAIRWNNEARPICLPIPDQYFGDKDSCLVHTLAQFNDPDGQNVERDAKYCKAIRDVGNFCAKPIQRGHRPISAPCFGDSGAAFICKDDHGRFVQFGIVYGGDRGCTREGGLFEGTAGVTDLSWHRKSLDLLIDELEADPKCNPGPTKKPHDELYAL</sequence>
<dbReference type="Gene3D" id="1.10.1450.10">
    <property type="entry name" value="Tetraspanin"/>
    <property type="match status" value="1"/>
</dbReference>
<keyword evidence="5 7" id="KW-0472">Membrane</keyword>
<dbReference type="PANTHER" id="PTHR19282:SF431">
    <property type="entry name" value="TETRASPANIN 26A, ISOFORM B-RELATED"/>
    <property type="match status" value="1"/>
</dbReference>
<dbReference type="InterPro" id="IPR008952">
    <property type="entry name" value="Tetraspanin_EC2_sf"/>
</dbReference>
<keyword evidence="10" id="KW-1185">Reference proteome</keyword>
<evidence type="ECO:0000256" key="2">
    <source>
        <dbReference type="ARBA" id="ARBA00006840"/>
    </source>
</evidence>
<comment type="caution">
    <text evidence="9">The sequence shown here is derived from an EMBL/GenBank/DDBJ whole genome shotgun (WGS) entry which is preliminary data.</text>
</comment>
<evidence type="ECO:0000256" key="3">
    <source>
        <dbReference type="ARBA" id="ARBA00022692"/>
    </source>
</evidence>
<dbReference type="InterPro" id="IPR018499">
    <property type="entry name" value="Tetraspanin/Peripherin"/>
</dbReference>
<proteinExistence type="inferred from homology"/>
<comment type="similarity">
    <text evidence="2">Belongs to the tetraspanin (TM4SF) family.</text>
</comment>
<gene>
    <name evidence="9" type="primary">TSPAN33</name>
    <name evidence="9" type="ORF">GZH46_02251</name>
</gene>
<dbReference type="PANTHER" id="PTHR19282">
    <property type="entry name" value="TETRASPANIN"/>
    <property type="match status" value="1"/>
</dbReference>
<evidence type="ECO:0000313" key="9">
    <source>
        <dbReference type="EMBL" id="KAG9509239.1"/>
    </source>
</evidence>
<feature type="transmembrane region" description="Helical" evidence="7">
    <location>
        <begin position="77"/>
        <end position="96"/>
    </location>
</feature>
<dbReference type="Pfam" id="PF00089">
    <property type="entry name" value="Trypsin"/>
    <property type="match status" value="1"/>
</dbReference>
<dbReference type="Proteomes" id="UP000825002">
    <property type="component" value="Unassembled WGS sequence"/>
</dbReference>
<dbReference type="Pfam" id="PF00335">
    <property type="entry name" value="Tetraspanin"/>
    <property type="match status" value="1"/>
</dbReference>
<feature type="transmembrane region" description="Helical" evidence="7">
    <location>
        <begin position="42"/>
        <end position="65"/>
    </location>
</feature>
<dbReference type="PROSITE" id="PS00421">
    <property type="entry name" value="TM4_1"/>
    <property type="match status" value="1"/>
</dbReference>
<evidence type="ECO:0000256" key="1">
    <source>
        <dbReference type="ARBA" id="ARBA00004141"/>
    </source>
</evidence>
<evidence type="ECO:0000256" key="4">
    <source>
        <dbReference type="ARBA" id="ARBA00022989"/>
    </source>
</evidence>
<evidence type="ECO:0000256" key="7">
    <source>
        <dbReference type="SAM" id="Phobius"/>
    </source>
</evidence>
<dbReference type="PROSITE" id="PS50240">
    <property type="entry name" value="TRYPSIN_DOM"/>
    <property type="match status" value="1"/>
</dbReference>
<evidence type="ECO:0000256" key="5">
    <source>
        <dbReference type="ARBA" id="ARBA00023136"/>
    </source>
</evidence>
<dbReference type="Gene3D" id="2.40.10.10">
    <property type="entry name" value="Trypsin-like serine proteases"/>
    <property type="match status" value="2"/>
</dbReference>
<dbReference type="SUPFAM" id="SSF50494">
    <property type="entry name" value="Trypsin-like serine proteases"/>
    <property type="match status" value="1"/>
</dbReference>
<protein>
    <submittedName>
        <fullName evidence="9">Tetraspanin-33</fullName>
    </submittedName>
</protein>
<dbReference type="PRINTS" id="PR00259">
    <property type="entry name" value="TMFOUR"/>
</dbReference>
<dbReference type="InterPro" id="IPR001254">
    <property type="entry name" value="Trypsin_dom"/>
</dbReference>
<dbReference type="InterPro" id="IPR018114">
    <property type="entry name" value="TRYPSIN_HIS"/>
</dbReference>
<feature type="domain" description="Peptidase S1" evidence="8">
    <location>
        <begin position="723"/>
        <end position="966"/>
    </location>
</feature>
<dbReference type="InterPro" id="IPR018503">
    <property type="entry name" value="Tetraspanin_CS"/>
</dbReference>
<keyword evidence="4 7" id="KW-1133">Transmembrane helix</keyword>
<organism evidence="9 10">
    <name type="scientific">Fragariocoptes setiger</name>
    <dbReference type="NCBI Taxonomy" id="1670756"/>
    <lineage>
        <taxon>Eukaryota</taxon>
        <taxon>Metazoa</taxon>
        <taxon>Ecdysozoa</taxon>
        <taxon>Arthropoda</taxon>
        <taxon>Chelicerata</taxon>
        <taxon>Arachnida</taxon>
        <taxon>Acari</taxon>
        <taxon>Acariformes</taxon>
        <taxon>Trombidiformes</taxon>
        <taxon>Prostigmata</taxon>
        <taxon>Eupodina</taxon>
        <taxon>Eriophyoidea</taxon>
        <taxon>Phytoptidae</taxon>
        <taxon>Fragariocoptes</taxon>
    </lineage>
</organism>